<dbReference type="HAMAP" id="MF_00682">
    <property type="entry name" value="HscB"/>
    <property type="match status" value="1"/>
</dbReference>
<dbReference type="InterPro" id="IPR009073">
    <property type="entry name" value="HscB_oligo_C"/>
</dbReference>
<gene>
    <name evidence="4 6" type="primary">hscB</name>
    <name evidence="6" type="ORF">MB824_04080</name>
</gene>
<name>A0ABS9NLX8_9NEIS</name>
<comment type="similarity">
    <text evidence="1 4">Belongs to the HscB family.</text>
</comment>
<evidence type="ECO:0000256" key="1">
    <source>
        <dbReference type="ARBA" id="ARBA00010476"/>
    </source>
</evidence>
<dbReference type="SMART" id="SM00271">
    <property type="entry name" value="DnaJ"/>
    <property type="match status" value="1"/>
</dbReference>
<comment type="function">
    <text evidence="3 4">Co-chaperone involved in the maturation of iron-sulfur cluster-containing proteins. Seems to help targeting proteins to be folded toward HscA.</text>
</comment>
<dbReference type="Gene3D" id="1.10.287.110">
    <property type="entry name" value="DnaJ domain"/>
    <property type="match status" value="1"/>
</dbReference>
<sequence>MPGYFELFGLPERFELDDAALEARYRTLAAQFHPDRTAAASAFEQRQAVMMASAVNQAYQALKDPLERAAYLLELRGINADAPEHTAYAPEFLMQQMEWREQLADAAAAQDAAAMRSLDQEIAQVQDGLYRELADAFAQSRFEPAADLLRRGRFLAKMRQEVYAALPE</sequence>
<comment type="subunit">
    <text evidence="4">Interacts with HscA and stimulates its ATPase activity.</text>
</comment>
<dbReference type="InterPro" id="IPR004640">
    <property type="entry name" value="HscB"/>
</dbReference>
<dbReference type="SUPFAM" id="SSF47144">
    <property type="entry name" value="HSC20 (HSCB), C-terminal oligomerisation domain"/>
    <property type="match status" value="1"/>
</dbReference>
<dbReference type="InterPro" id="IPR001623">
    <property type="entry name" value="DnaJ_domain"/>
</dbReference>
<organism evidence="6 7">
    <name type="scientific">Kingella pumchi</name>
    <dbReference type="NCBI Taxonomy" id="2779506"/>
    <lineage>
        <taxon>Bacteria</taxon>
        <taxon>Pseudomonadati</taxon>
        <taxon>Pseudomonadota</taxon>
        <taxon>Betaproteobacteria</taxon>
        <taxon>Neisseriales</taxon>
        <taxon>Neisseriaceae</taxon>
        <taxon>Kingella</taxon>
    </lineage>
</organism>
<dbReference type="Pfam" id="PF00226">
    <property type="entry name" value="DnaJ"/>
    <property type="match status" value="1"/>
</dbReference>
<comment type="caution">
    <text evidence="6">The sequence shown here is derived from an EMBL/GenBank/DDBJ whole genome shotgun (WGS) entry which is preliminary data.</text>
</comment>
<evidence type="ECO:0000313" key="7">
    <source>
        <dbReference type="Proteomes" id="UP001298424"/>
    </source>
</evidence>
<dbReference type="InterPro" id="IPR036386">
    <property type="entry name" value="HscB_C_sf"/>
</dbReference>
<protein>
    <recommendedName>
        <fullName evidence="4">Co-chaperone protein HscB homolog</fullName>
    </recommendedName>
</protein>
<evidence type="ECO:0000256" key="2">
    <source>
        <dbReference type="ARBA" id="ARBA00023186"/>
    </source>
</evidence>
<dbReference type="InterPro" id="IPR036869">
    <property type="entry name" value="J_dom_sf"/>
</dbReference>
<dbReference type="RefSeq" id="WP_238746204.1">
    <property type="nucleotide sequence ID" value="NZ_JAKOOW010000017.1"/>
</dbReference>
<keyword evidence="2 4" id="KW-0143">Chaperone</keyword>
<dbReference type="Gene3D" id="1.20.1280.20">
    <property type="entry name" value="HscB, C-terminal domain"/>
    <property type="match status" value="1"/>
</dbReference>
<dbReference type="EMBL" id="JAKOOW010000017">
    <property type="protein sequence ID" value="MCG6503675.1"/>
    <property type="molecule type" value="Genomic_DNA"/>
</dbReference>
<proteinExistence type="inferred from homology"/>
<keyword evidence="7" id="KW-1185">Reference proteome</keyword>
<dbReference type="Pfam" id="PF07743">
    <property type="entry name" value="HSCB_C"/>
    <property type="match status" value="1"/>
</dbReference>
<feature type="domain" description="J" evidence="5">
    <location>
        <begin position="3"/>
        <end position="75"/>
    </location>
</feature>
<evidence type="ECO:0000256" key="4">
    <source>
        <dbReference type="HAMAP-Rule" id="MF_00682"/>
    </source>
</evidence>
<dbReference type="SUPFAM" id="SSF46565">
    <property type="entry name" value="Chaperone J-domain"/>
    <property type="match status" value="1"/>
</dbReference>
<dbReference type="PANTHER" id="PTHR14021:SF15">
    <property type="entry name" value="IRON-SULFUR CLUSTER CO-CHAPERONE PROTEIN HSCB"/>
    <property type="match status" value="1"/>
</dbReference>
<accession>A0ABS9NLX8</accession>
<dbReference type="CDD" id="cd06257">
    <property type="entry name" value="DnaJ"/>
    <property type="match status" value="1"/>
</dbReference>
<dbReference type="Proteomes" id="UP001298424">
    <property type="component" value="Unassembled WGS sequence"/>
</dbReference>
<dbReference type="PANTHER" id="PTHR14021">
    <property type="entry name" value="IRON-SULFUR CLUSTER CO-CHAPERONE PROTEIN HSCB"/>
    <property type="match status" value="1"/>
</dbReference>
<dbReference type="NCBIfam" id="TIGR00714">
    <property type="entry name" value="hscB"/>
    <property type="match status" value="1"/>
</dbReference>
<dbReference type="PROSITE" id="PS50076">
    <property type="entry name" value="DNAJ_2"/>
    <property type="match status" value="1"/>
</dbReference>
<evidence type="ECO:0000313" key="6">
    <source>
        <dbReference type="EMBL" id="MCG6503675.1"/>
    </source>
</evidence>
<evidence type="ECO:0000256" key="3">
    <source>
        <dbReference type="ARBA" id="ARBA00025596"/>
    </source>
</evidence>
<evidence type="ECO:0000259" key="5">
    <source>
        <dbReference type="PROSITE" id="PS50076"/>
    </source>
</evidence>
<reference evidence="6 7" key="1">
    <citation type="submission" date="2022-02" db="EMBL/GenBank/DDBJ databases">
        <title>Genome sequence data of Kingella unionensis sp. nov. strain CICC 24913 (CCUG 75125).</title>
        <authorList>
            <person name="Xiao M."/>
        </authorList>
    </citation>
    <scope>NUCLEOTIDE SEQUENCE [LARGE SCALE GENOMIC DNA]</scope>
    <source>
        <strain evidence="6 7">CICC 24913</strain>
    </source>
</reference>